<proteinExistence type="predicted"/>
<dbReference type="PROSITE" id="PS00742">
    <property type="entry name" value="PEP_ENZYMES_2"/>
    <property type="match status" value="1"/>
</dbReference>
<keyword evidence="3" id="KW-0808">Transferase</keyword>
<reference evidence="3 4" key="1">
    <citation type="journal article" date="2013" name="PLoS Pathog.">
        <title>Genomic analysis of the Kiwifruit pathogen Pseudomonas syringae pv. actinidiae provides insight into the origins of an emergent plant disease.</title>
        <authorList>
            <person name="McCann H.C."/>
            <person name="Rikkerink E.H."/>
            <person name="Bertels F."/>
            <person name="Fiers M."/>
            <person name="Lu A."/>
            <person name="Rees-George J."/>
            <person name="Andersen M.T."/>
            <person name="Gleave A.P."/>
            <person name="Haubold B."/>
            <person name="Wohlers M.W."/>
            <person name="Guttman D.S."/>
            <person name="Wang P.W."/>
            <person name="Straub C."/>
            <person name="Vanneste J.L."/>
            <person name="Rainey P.B."/>
            <person name="Templeton M.D."/>
        </authorList>
    </citation>
    <scope>NUCLEOTIDE SEQUENCE [LARGE SCALE GENOMIC DNA]</scope>
    <source>
        <strain evidence="3 4">ICMP 19096</strain>
    </source>
</reference>
<dbReference type="InterPro" id="IPR023151">
    <property type="entry name" value="PEP_util_CS"/>
</dbReference>
<accession>A0A656JXD9</accession>
<keyword evidence="3" id="KW-0670">Pyruvate</keyword>
<dbReference type="Pfam" id="PF02896">
    <property type="entry name" value="PEP-utilizers_C"/>
    <property type="match status" value="1"/>
</dbReference>
<feature type="non-terminal residue" evidence="3">
    <location>
        <position position="176"/>
    </location>
</feature>
<name>A0A656JXD9_PSESF</name>
<dbReference type="SUPFAM" id="SSF51621">
    <property type="entry name" value="Phosphoenolpyruvate/pyruvate domain"/>
    <property type="match status" value="1"/>
</dbReference>
<evidence type="ECO:0000256" key="1">
    <source>
        <dbReference type="ARBA" id="ARBA00022723"/>
    </source>
</evidence>
<protein>
    <submittedName>
        <fullName evidence="3">Multifunctional PTS system fructose-like transporter subunit IIA/phosphocarrier protein HPr/phosphoenolpyruvate-protein phosphotransferase</fullName>
    </submittedName>
</protein>
<dbReference type="EMBL" id="AOKF01001489">
    <property type="protein sequence ID" value="EPN59507.1"/>
    <property type="molecule type" value="Genomic_DNA"/>
</dbReference>
<dbReference type="AlphaFoldDB" id="A0A656JXD9"/>
<evidence type="ECO:0000313" key="3">
    <source>
        <dbReference type="EMBL" id="EPN59507.1"/>
    </source>
</evidence>
<dbReference type="InterPro" id="IPR050499">
    <property type="entry name" value="PEP-utilizing_PTS_enzyme"/>
</dbReference>
<sequence>DKPLPYWPIAKEENPFLGVRGIRLTLQRPDVMESQLRALLRAADSGPLRIMFPMIGTLEEWREARAMTERLRAEIPVSDLQLGIMIEVPSAALIAPVLAREVDFFSIGTNDLTQYTMAIDRGHPTLSAQADGLHPSVLQLIDMTVRAAHANGKWVGVCGELAADPLAVPVLVGLGV</sequence>
<comment type="caution">
    <text evidence="3">The sequence shown here is derived from an EMBL/GenBank/DDBJ whole genome shotgun (WGS) entry which is preliminary data.</text>
</comment>
<dbReference type="InterPro" id="IPR040442">
    <property type="entry name" value="Pyrv_kinase-like_dom_sf"/>
</dbReference>
<evidence type="ECO:0000259" key="2">
    <source>
        <dbReference type="Pfam" id="PF02896"/>
    </source>
</evidence>
<dbReference type="GO" id="GO:0046872">
    <property type="term" value="F:metal ion binding"/>
    <property type="evidence" value="ECO:0007669"/>
    <property type="project" value="UniProtKB-KW"/>
</dbReference>
<dbReference type="GO" id="GO:0016772">
    <property type="term" value="F:transferase activity, transferring phosphorus-containing groups"/>
    <property type="evidence" value="ECO:0007669"/>
    <property type="project" value="InterPro"/>
</dbReference>
<dbReference type="PANTHER" id="PTHR46244:SF6">
    <property type="entry name" value="PHOSPHOENOLPYRUVATE-PROTEIN PHOSPHOTRANSFERASE"/>
    <property type="match status" value="1"/>
</dbReference>
<gene>
    <name evidence="3" type="ORF">A245_17630</name>
</gene>
<dbReference type="PRINTS" id="PR01736">
    <property type="entry name" value="PHPHTRNFRASE"/>
</dbReference>
<dbReference type="InterPro" id="IPR000121">
    <property type="entry name" value="PEP_util_C"/>
</dbReference>
<evidence type="ECO:0000313" key="4">
    <source>
        <dbReference type="Proteomes" id="UP000018849"/>
    </source>
</evidence>
<dbReference type="PANTHER" id="PTHR46244">
    <property type="entry name" value="PHOSPHOENOLPYRUVATE-PROTEIN PHOSPHOTRANSFERASE"/>
    <property type="match status" value="1"/>
</dbReference>
<feature type="non-terminal residue" evidence="3">
    <location>
        <position position="1"/>
    </location>
</feature>
<organism evidence="3 4">
    <name type="scientific">Pseudomonas syringae pv. actinidiae ICMP 19096</name>
    <dbReference type="NCBI Taxonomy" id="1194405"/>
    <lineage>
        <taxon>Bacteria</taxon>
        <taxon>Pseudomonadati</taxon>
        <taxon>Pseudomonadota</taxon>
        <taxon>Gammaproteobacteria</taxon>
        <taxon>Pseudomonadales</taxon>
        <taxon>Pseudomonadaceae</taxon>
        <taxon>Pseudomonas</taxon>
        <taxon>Pseudomonas syringae</taxon>
    </lineage>
</organism>
<dbReference type="Gene3D" id="3.20.20.60">
    <property type="entry name" value="Phosphoenolpyruvate-binding domains"/>
    <property type="match status" value="1"/>
</dbReference>
<feature type="domain" description="PEP-utilising enzyme C-terminal" evidence="2">
    <location>
        <begin position="1"/>
        <end position="176"/>
    </location>
</feature>
<dbReference type="Proteomes" id="UP000018849">
    <property type="component" value="Unassembled WGS sequence"/>
</dbReference>
<keyword evidence="1" id="KW-0479">Metal-binding</keyword>
<dbReference type="InterPro" id="IPR015813">
    <property type="entry name" value="Pyrv/PenolPyrv_kinase-like_dom"/>
</dbReference>